<comment type="caution">
    <text evidence="3">The sequence shown here is derived from an EMBL/GenBank/DDBJ whole genome shotgun (WGS) entry which is preliminary data.</text>
</comment>
<gene>
    <name evidence="3" type="ORF">FHS90_003053</name>
</gene>
<dbReference type="PANTHER" id="PTHR36449">
    <property type="entry name" value="ACETYLTRANSFERASE-RELATED"/>
    <property type="match status" value="1"/>
</dbReference>
<dbReference type="RefSeq" id="WP_182513588.1">
    <property type="nucleotide sequence ID" value="NZ_JACJIQ010000012.1"/>
</dbReference>
<evidence type="ECO:0000256" key="2">
    <source>
        <dbReference type="ARBA" id="ARBA00023315"/>
    </source>
</evidence>
<dbReference type="Proteomes" id="UP000563094">
    <property type="component" value="Unassembled WGS sequence"/>
</dbReference>
<proteinExistence type="predicted"/>
<dbReference type="PANTHER" id="PTHR36449:SF1">
    <property type="entry name" value="ACETYLTRANSFERASE"/>
    <property type="match status" value="1"/>
</dbReference>
<dbReference type="GO" id="GO:0016746">
    <property type="term" value="F:acyltransferase activity"/>
    <property type="evidence" value="ECO:0007669"/>
    <property type="project" value="UniProtKB-KW"/>
</dbReference>
<evidence type="ECO:0000313" key="4">
    <source>
        <dbReference type="Proteomes" id="UP000563094"/>
    </source>
</evidence>
<keyword evidence="1" id="KW-0808">Transferase</keyword>
<evidence type="ECO:0000313" key="3">
    <source>
        <dbReference type="EMBL" id="MBA9078327.1"/>
    </source>
</evidence>
<sequence>MPYSVADCGLPHQLDDFHELENFDCGRNFMTSFLQKKAKAYWKQRLCVTHVFTPLDNPSFVAGYFTLSADSIQIDISMGKTERRVKTKRLGMPHEKRLLHTYPAVKLGMLAKNTAFVEKGFGRDMIKAIKSIVLNDSGIYCCRYIIIDAINDPGIIKFYLDNGFEFLYESEEDEKVAMNDPDELTTRYMLYNLGAITD</sequence>
<keyword evidence="2" id="KW-0012">Acyltransferase</keyword>
<reference evidence="3 4" key="1">
    <citation type="submission" date="2020-08" db="EMBL/GenBank/DDBJ databases">
        <title>Genomic Encyclopedia of Type Strains, Phase IV (KMG-IV): sequencing the most valuable type-strain genomes for metagenomic binning, comparative biology and taxonomic classification.</title>
        <authorList>
            <person name="Goeker M."/>
        </authorList>
    </citation>
    <scope>NUCLEOTIDE SEQUENCE [LARGE SCALE GENOMIC DNA]</scope>
    <source>
        <strain evidence="3 4">DSM 29854</strain>
    </source>
</reference>
<evidence type="ECO:0008006" key="5">
    <source>
        <dbReference type="Google" id="ProtNLM"/>
    </source>
</evidence>
<protein>
    <recommendedName>
        <fullName evidence="5">N-acetyltransferase</fullName>
    </recommendedName>
</protein>
<keyword evidence="4" id="KW-1185">Reference proteome</keyword>
<evidence type="ECO:0000256" key="1">
    <source>
        <dbReference type="ARBA" id="ARBA00022679"/>
    </source>
</evidence>
<dbReference type="Gene3D" id="3.40.630.30">
    <property type="match status" value="1"/>
</dbReference>
<name>A0A839GTX9_9BACT</name>
<dbReference type="AlphaFoldDB" id="A0A839GTX9"/>
<organism evidence="3 4">
    <name type="scientific">Rufibacter quisquiliarum</name>
    <dbReference type="NCBI Taxonomy" id="1549639"/>
    <lineage>
        <taxon>Bacteria</taxon>
        <taxon>Pseudomonadati</taxon>
        <taxon>Bacteroidota</taxon>
        <taxon>Cytophagia</taxon>
        <taxon>Cytophagales</taxon>
        <taxon>Hymenobacteraceae</taxon>
        <taxon>Rufibacter</taxon>
    </lineage>
</organism>
<accession>A0A839GTX9</accession>
<dbReference type="EMBL" id="JACJIQ010000012">
    <property type="protein sequence ID" value="MBA9078327.1"/>
    <property type="molecule type" value="Genomic_DNA"/>
</dbReference>